<evidence type="ECO:0000256" key="8">
    <source>
        <dbReference type="ARBA" id="ARBA00031306"/>
    </source>
</evidence>
<keyword evidence="3 10" id="KW-0285">Flavoprotein</keyword>
<evidence type="ECO:0000256" key="5">
    <source>
        <dbReference type="ARBA" id="ARBA00022723"/>
    </source>
</evidence>
<keyword evidence="12" id="KW-0472">Membrane</keyword>
<sequence>MFSITKFSINKFKLLLILLILSLFLTSCKERTPELVRENQFVLGTFGQIQAYSTSTKKGNETLTMAYQRIHEIENKMSVAIEGSDVDRINKKAGIEPVEISQETLGVIQEGLEYYQMTEGAFNIGLGRLIDLWGISIESAVAPTTKPPSEEEIQLAKAHIDLQQLEINNGQVFIKDSGMTIDLGGIAKGYAVDEAVRVLKEAGVESGFVNLGGDIYVLGPKPDGTLWKMGVQNPELGATNVIIKIELANRSIVTSGDYQRYFIDEETNQRYHHILDPETGYPTDNELTSVTIISNTSIEGDVWSTAIFIMGLEEGLETLETLPDVEGILVTKDKKVYTTSGISNEIELLDTSFTLAN</sequence>
<keyword evidence="12 13" id="KW-0449">Lipoprotein</keyword>
<evidence type="ECO:0000256" key="7">
    <source>
        <dbReference type="ARBA" id="ARBA00022842"/>
    </source>
</evidence>
<proteinExistence type="inferred from homology"/>
<dbReference type="PANTHER" id="PTHR30040:SF2">
    <property type="entry name" value="FAD:PROTEIN FMN TRANSFERASE"/>
    <property type="match status" value="1"/>
</dbReference>
<evidence type="ECO:0000256" key="1">
    <source>
        <dbReference type="ARBA" id="ARBA00011955"/>
    </source>
</evidence>
<organism evidence="13 14">
    <name type="scientific">Clostridium formicaceticum</name>
    <dbReference type="NCBI Taxonomy" id="1497"/>
    <lineage>
        <taxon>Bacteria</taxon>
        <taxon>Bacillati</taxon>
        <taxon>Bacillota</taxon>
        <taxon>Clostridia</taxon>
        <taxon>Eubacteriales</taxon>
        <taxon>Clostridiaceae</taxon>
        <taxon>Clostridium</taxon>
    </lineage>
</organism>
<reference evidence="13 14" key="1">
    <citation type="submission" date="2017-03" db="EMBL/GenBank/DDBJ databases">
        <title>Complete sequence of Clostridium formicaceticum DSM 92.</title>
        <authorList>
            <person name="Poehlein A."/>
            <person name="Karl M."/>
            <person name="Bengelsdorf F.R."/>
            <person name="Duerre P."/>
            <person name="Daniel R."/>
        </authorList>
    </citation>
    <scope>NUCLEOTIDE SEQUENCE [LARGE SCALE GENOMIC DNA]</scope>
    <source>
        <strain evidence="13 14">DSM 92</strain>
    </source>
</reference>
<dbReference type="PANTHER" id="PTHR30040">
    <property type="entry name" value="THIAMINE BIOSYNTHESIS LIPOPROTEIN APBE"/>
    <property type="match status" value="1"/>
</dbReference>
<keyword evidence="12" id="KW-0997">Cell inner membrane</keyword>
<dbReference type="Pfam" id="PF02424">
    <property type="entry name" value="ApbE"/>
    <property type="match status" value="1"/>
</dbReference>
<evidence type="ECO:0000256" key="2">
    <source>
        <dbReference type="ARBA" id="ARBA00016337"/>
    </source>
</evidence>
<comment type="cofactor">
    <cofactor evidence="11">
        <name>Mg(2+)</name>
        <dbReference type="ChEBI" id="CHEBI:18420"/>
    </cofactor>
    <cofactor evidence="11">
        <name>Mn(2+)</name>
        <dbReference type="ChEBI" id="CHEBI:29035"/>
    </cofactor>
    <text evidence="11">Magnesium. Can also use manganese.</text>
</comment>
<evidence type="ECO:0000256" key="12">
    <source>
        <dbReference type="RuleBase" id="RU363002"/>
    </source>
</evidence>
<evidence type="ECO:0000313" key="14">
    <source>
        <dbReference type="Proteomes" id="UP000192478"/>
    </source>
</evidence>
<dbReference type="GO" id="GO:0046872">
    <property type="term" value="F:metal ion binding"/>
    <property type="evidence" value="ECO:0007669"/>
    <property type="project" value="UniProtKB-UniRule"/>
</dbReference>
<feature type="binding site" evidence="11">
    <location>
        <position position="301"/>
    </location>
    <ligand>
        <name>Mg(2+)</name>
        <dbReference type="ChEBI" id="CHEBI:18420"/>
    </ligand>
</feature>
<name>A0AAC9RI08_9CLOT</name>
<keyword evidence="7 10" id="KW-0460">Magnesium</keyword>
<accession>A0AAC9RI08</accession>
<comment type="similarity">
    <text evidence="10 12">Belongs to the ApbE family.</text>
</comment>
<dbReference type="EC" id="2.7.1.180" evidence="1 10"/>
<keyword evidence="5 10" id="KW-0479">Metal-binding</keyword>
<dbReference type="Proteomes" id="UP000192478">
    <property type="component" value="Chromosome"/>
</dbReference>
<evidence type="ECO:0000256" key="11">
    <source>
        <dbReference type="PIRSR" id="PIRSR006268-2"/>
    </source>
</evidence>
<keyword evidence="12" id="KW-1003">Cell membrane</keyword>
<dbReference type="InterPro" id="IPR003374">
    <property type="entry name" value="ApbE-like_sf"/>
</dbReference>
<keyword evidence="4 10" id="KW-0808">Transferase</keyword>
<comment type="catalytic activity">
    <reaction evidence="9 10 12">
        <text>L-threonyl-[protein] + FAD = FMN-L-threonyl-[protein] + AMP + H(+)</text>
        <dbReference type="Rhea" id="RHEA:36847"/>
        <dbReference type="Rhea" id="RHEA-COMP:11060"/>
        <dbReference type="Rhea" id="RHEA-COMP:11061"/>
        <dbReference type="ChEBI" id="CHEBI:15378"/>
        <dbReference type="ChEBI" id="CHEBI:30013"/>
        <dbReference type="ChEBI" id="CHEBI:57692"/>
        <dbReference type="ChEBI" id="CHEBI:74257"/>
        <dbReference type="ChEBI" id="CHEBI:456215"/>
        <dbReference type="EC" id="2.7.1.180"/>
    </reaction>
</comment>
<protein>
    <recommendedName>
        <fullName evidence="2 10">FAD:protein FMN transferase</fullName>
        <ecNumber evidence="1 10">2.7.1.180</ecNumber>
    </recommendedName>
    <alternativeName>
        <fullName evidence="8 10">Flavin transferase</fullName>
    </alternativeName>
</protein>
<dbReference type="PIRSF" id="PIRSF006268">
    <property type="entry name" value="ApbE"/>
    <property type="match status" value="1"/>
</dbReference>
<feature type="binding site" evidence="11">
    <location>
        <position position="305"/>
    </location>
    <ligand>
        <name>Mg(2+)</name>
        <dbReference type="ChEBI" id="CHEBI:18420"/>
    </ligand>
</feature>
<comment type="function">
    <text evidence="12">Flavin transferase that catalyzes the transfer of the FMN moiety of FAD and its covalent binding to the hydroxyl group of a threonine residue in a target flavoprotein.</text>
</comment>
<keyword evidence="6 10" id="KW-0274">FAD</keyword>
<dbReference type="GO" id="GO:0016740">
    <property type="term" value="F:transferase activity"/>
    <property type="evidence" value="ECO:0007669"/>
    <property type="project" value="UniProtKB-UniRule"/>
</dbReference>
<dbReference type="EMBL" id="CP020559">
    <property type="protein sequence ID" value="ARE86411.1"/>
    <property type="molecule type" value="Genomic_DNA"/>
</dbReference>
<evidence type="ECO:0000313" key="13">
    <source>
        <dbReference type="EMBL" id="ARE86411.1"/>
    </source>
</evidence>
<evidence type="ECO:0000256" key="6">
    <source>
        <dbReference type="ARBA" id="ARBA00022827"/>
    </source>
</evidence>
<dbReference type="SUPFAM" id="SSF143631">
    <property type="entry name" value="ApbE-like"/>
    <property type="match status" value="1"/>
</dbReference>
<dbReference type="PROSITE" id="PS51257">
    <property type="entry name" value="PROKAR_LIPOPROTEIN"/>
    <property type="match status" value="1"/>
</dbReference>
<comment type="subcellular location">
    <subcellularLocation>
        <location evidence="12">Cell inner membrane</location>
        <topology evidence="12">Lipid-anchor</topology>
        <orientation evidence="12">Periplasmic side</orientation>
    </subcellularLocation>
</comment>
<evidence type="ECO:0000256" key="10">
    <source>
        <dbReference type="PIRNR" id="PIRNR006268"/>
    </source>
</evidence>
<evidence type="ECO:0000256" key="3">
    <source>
        <dbReference type="ARBA" id="ARBA00022630"/>
    </source>
</evidence>
<dbReference type="AlphaFoldDB" id="A0AAC9RI08"/>
<dbReference type="Gene3D" id="3.10.520.10">
    <property type="entry name" value="ApbE-like domains"/>
    <property type="match status" value="1"/>
</dbReference>
<gene>
    <name evidence="13" type="primary">apbE</name>
    <name evidence="13" type="ORF">CLFO_07330</name>
</gene>
<evidence type="ECO:0000256" key="4">
    <source>
        <dbReference type="ARBA" id="ARBA00022679"/>
    </source>
</evidence>
<dbReference type="GO" id="GO:0005886">
    <property type="term" value="C:plasma membrane"/>
    <property type="evidence" value="ECO:0007669"/>
    <property type="project" value="UniProtKB-SubCell"/>
</dbReference>
<dbReference type="InterPro" id="IPR024932">
    <property type="entry name" value="ApbE"/>
</dbReference>
<evidence type="ECO:0000256" key="9">
    <source>
        <dbReference type="ARBA" id="ARBA00048540"/>
    </source>
</evidence>
<feature type="binding site" evidence="11">
    <location>
        <position position="185"/>
    </location>
    <ligand>
        <name>Mg(2+)</name>
        <dbReference type="ChEBI" id="CHEBI:18420"/>
    </ligand>
</feature>